<feature type="transmembrane region" description="Helical" evidence="2">
    <location>
        <begin position="129"/>
        <end position="152"/>
    </location>
</feature>
<reference evidence="5" key="1">
    <citation type="submission" date="2025-08" db="UniProtKB">
        <authorList>
            <consortium name="RefSeq"/>
        </authorList>
    </citation>
    <scope>IDENTIFICATION</scope>
    <source>
        <strain evidence="5">OHB3-1</strain>
    </source>
</reference>
<feature type="transmembrane region" description="Helical" evidence="2">
    <location>
        <begin position="50"/>
        <end position="68"/>
    </location>
</feature>
<sequence length="153" mass="16921">MAMHQFAKEEVEEMNKEADHNKVARESEEILKRNNSGPDSRRQIAMESNLVVGALVATVTFTAGLTVPGGFMSNGSEDQGLAVLTNKAAFQAFTVFNTLAFVCSVFPVIHMFHNSLLLRHHIRLRCVRLAEACTTFSIFAMVLAFCSGRKLVE</sequence>
<feature type="compositionally biased region" description="Basic and acidic residues" evidence="1">
    <location>
        <begin position="1"/>
        <end position="32"/>
    </location>
</feature>
<keyword evidence="2" id="KW-0812">Transmembrane</keyword>
<dbReference type="KEGG" id="mcha:111012953"/>
<keyword evidence="2" id="KW-1133">Transmembrane helix</keyword>
<keyword evidence="4" id="KW-1185">Reference proteome</keyword>
<protein>
    <submittedName>
        <fullName evidence="5">Protein ACCELERATED CELL DEATH 6-like</fullName>
    </submittedName>
</protein>
<dbReference type="OrthoDB" id="10040922at2759"/>
<feature type="region of interest" description="Disordered" evidence="1">
    <location>
        <begin position="1"/>
        <end position="40"/>
    </location>
</feature>
<dbReference type="Proteomes" id="UP000504603">
    <property type="component" value="Unplaced"/>
</dbReference>
<evidence type="ECO:0000313" key="4">
    <source>
        <dbReference type="Proteomes" id="UP000504603"/>
    </source>
</evidence>
<dbReference type="InterPro" id="IPR026961">
    <property type="entry name" value="PGG_dom"/>
</dbReference>
<evidence type="ECO:0000256" key="1">
    <source>
        <dbReference type="SAM" id="MobiDB-lite"/>
    </source>
</evidence>
<dbReference type="RefSeq" id="XP_022142959.1">
    <property type="nucleotide sequence ID" value="XM_022287267.1"/>
</dbReference>
<accession>A0A6J1CMY4</accession>
<dbReference type="PANTHER" id="PTHR24177:SF427">
    <property type="entry name" value="ANKYRIN REPEAT FAMILY PROTEIN"/>
    <property type="match status" value="1"/>
</dbReference>
<dbReference type="GeneID" id="111012953"/>
<organism evidence="4 5">
    <name type="scientific">Momordica charantia</name>
    <name type="common">Bitter gourd</name>
    <name type="synonym">Balsam pear</name>
    <dbReference type="NCBI Taxonomy" id="3673"/>
    <lineage>
        <taxon>Eukaryota</taxon>
        <taxon>Viridiplantae</taxon>
        <taxon>Streptophyta</taxon>
        <taxon>Embryophyta</taxon>
        <taxon>Tracheophyta</taxon>
        <taxon>Spermatophyta</taxon>
        <taxon>Magnoliopsida</taxon>
        <taxon>eudicotyledons</taxon>
        <taxon>Gunneridae</taxon>
        <taxon>Pentapetalae</taxon>
        <taxon>rosids</taxon>
        <taxon>fabids</taxon>
        <taxon>Cucurbitales</taxon>
        <taxon>Cucurbitaceae</taxon>
        <taxon>Momordiceae</taxon>
        <taxon>Momordica</taxon>
    </lineage>
</organism>
<keyword evidence="2" id="KW-0472">Membrane</keyword>
<dbReference type="GO" id="GO:0016020">
    <property type="term" value="C:membrane"/>
    <property type="evidence" value="ECO:0007669"/>
    <property type="project" value="TreeGrafter"/>
</dbReference>
<evidence type="ECO:0000259" key="3">
    <source>
        <dbReference type="Pfam" id="PF13962"/>
    </source>
</evidence>
<gene>
    <name evidence="5" type="primary">LOC111012953</name>
</gene>
<dbReference type="Pfam" id="PF13962">
    <property type="entry name" value="PGG"/>
    <property type="match status" value="1"/>
</dbReference>
<evidence type="ECO:0000313" key="5">
    <source>
        <dbReference type="RefSeq" id="XP_022142959.1"/>
    </source>
</evidence>
<name>A0A6J1CMY4_MOMCH</name>
<feature type="transmembrane region" description="Helical" evidence="2">
    <location>
        <begin position="88"/>
        <end position="109"/>
    </location>
</feature>
<dbReference type="PANTHER" id="PTHR24177">
    <property type="entry name" value="CASKIN"/>
    <property type="match status" value="1"/>
</dbReference>
<dbReference type="AlphaFoldDB" id="A0A6J1CMY4"/>
<feature type="domain" description="PGG" evidence="3">
    <location>
        <begin position="45"/>
        <end position="148"/>
    </location>
</feature>
<proteinExistence type="predicted"/>
<evidence type="ECO:0000256" key="2">
    <source>
        <dbReference type="SAM" id="Phobius"/>
    </source>
</evidence>